<evidence type="ECO:0000313" key="2">
    <source>
        <dbReference type="EMBL" id="ACB43295.1"/>
    </source>
</evidence>
<keyword evidence="1" id="KW-1133">Transmembrane helix</keyword>
<keyword evidence="2" id="KW-0934">Plastid</keyword>
<accession>B1X5S6</accession>
<dbReference type="GeneID" id="6481911"/>
<dbReference type="RefSeq" id="YP_002049505.1">
    <property type="nucleotide sequence ID" value="NC_011087.1"/>
</dbReference>
<geneLocation type="organellar chromatophore" evidence="2"/>
<feature type="transmembrane region" description="Helical" evidence="1">
    <location>
        <begin position="12"/>
        <end position="37"/>
    </location>
</feature>
<protein>
    <submittedName>
        <fullName evidence="2">Uncharacterized protein</fullName>
    </submittedName>
</protein>
<organism evidence="2">
    <name type="scientific">Paulinella chromatophora</name>
    <dbReference type="NCBI Taxonomy" id="39717"/>
    <lineage>
        <taxon>Eukaryota</taxon>
        <taxon>Sar</taxon>
        <taxon>Rhizaria</taxon>
        <taxon>Cercozoa</taxon>
        <taxon>Imbricatea</taxon>
        <taxon>Silicofilosea</taxon>
        <taxon>Euglyphida</taxon>
        <taxon>Paulinellidae</taxon>
        <taxon>Paulinella</taxon>
    </lineage>
</organism>
<name>B1X5S6_PAUCH</name>
<dbReference type="AlphaFoldDB" id="B1X5S6"/>
<reference evidence="2" key="2">
    <citation type="journal article" date="2008" name="Curr. Biol.">
        <title>Chromatophore genome sequence of Paulinella sheds light on acquisition of photosynthesis by eukaryotes.</title>
        <authorList>
            <person name="Nowack E.C.M."/>
            <person name="Melkonian M."/>
            <person name="Gloeckner G."/>
        </authorList>
    </citation>
    <scope>NUCLEOTIDE SEQUENCE [LARGE SCALE GENOMIC DNA]</scope>
</reference>
<proteinExistence type="predicted"/>
<sequence length="124" mass="14505">MLTQHRQSSSNIKYLTDILFLGMGCLGLVLTGLTLHWQYSWNCNFQDLEKVRVLQHRLEKTTIMLEQYYLKRKYNPTQLITADIHNLIYVSDFRTIRQNSSKSLIKTILSLINSIGIHGQQEGY</sequence>
<keyword evidence="1" id="KW-0472">Membrane</keyword>
<reference evidence="2" key="1">
    <citation type="submission" date="2007-08" db="EMBL/GenBank/DDBJ databases">
        <authorList>
            <person name="Gloeckner G."/>
            <person name="Nowack E."/>
            <person name="Melkonian M."/>
        </authorList>
    </citation>
    <scope>NUCLEOTIDE SEQUENCE</scope>
</reference>
<gene>
    <name evidence="2" type="ordered locus">PCC_0886</name>
</gene>
<keyword evidence="1" id="KW-0812">Transmembrane</keyword>
<dbReference type="EMBL" id="CP000815">
    <property type="protein sequence ID" value="ACB43295.1"/>
    <property type="molecule type" value="Genomic_DNA"/>
</dbReference>
<evidence type="ECO:0000256" key="1">
    <source>
        <dbReference type="SAM" id="Phobius"/>
    </source>
</evidence>